<gene>
    <name evidence="2" type="ORF">BJ508DRAFT_310735</name>
</gene>
<evidence type="ECO:0000256" key="1">
    <source>
        <dbReference type="SAM" id="MobiDB-lite"/>
    </source>
</evidence>
<feature type="compositionally biased region" description="Gly residues" evidence="1">
    <location>
        <begin position="289"/>
        <end position="300"/>
    </location>
</feature>
<feature type="compositionally biased region" description="Polar residues" evidence="1">
    <location>
        <begin position="249"/>
        <end position="264"/>
    </location>
</feature>
<feature type="compositionally biased region" description="Low complexity" evidence="1">
    <location>
        <begin position="552"/>
        <end position="580"/>
    </location>
</feature>
<keyword evidence="3" id="KW-1185">Reference proteome</keyword>
<feature type="compositionally biased region" description="Polar residues" evidence="1">
    <location>
        <begin position="222"/>
        <end position="241"/>
    </location>
</feature>
<feature type="region of interest" description="Disordered" evidence="1">
    <location>
        <begin position="194"/>
        <end position="312"/>
    </location>
</feature>
<feature type="region of interest" description="Disordered" evidence="1">
    <location>
        <begin position="1"/>
        <end position="117"/>
    </location>
</feature>
<dbReference type="AlphaFoldDB" id="A0A3N4HSJ4"/>
<organism evidence="2 3">
    <name type="scientific">Ascobolus immersus RN42</name>
    <dbReference type="NCBI Taxonomy" id="1160509"/>
    <lineage>
        <taxon>Eukaryota</taxon>
        <taxon>Fungi</taxon>
        <taxon>Dikarya</taxon>
        <taxon>Ascomycota</taxon>
        <taxon>Pezizomycotina</taxon>
        <taxon>Pezizomycetes</taxon>
        <taxon>Pezizales</taxon>
        <taxon>Ascobolaceae</taxon>
        <taxon>Ascobolus</taxon>
    </lineage>
</organism>
<feature type="compositionally biased region" description="Polar residues" evidence="1">
    <location>
        <begin position="64"/>
        <end position="77"/>
    </location>
</feature>
<feature type="compositionally biased region" description="Polar residues" evidence="1">
    <location>
        <begin position="403"/>
        <end position="413"/>
    </location>
</feature>
<accession>A0A3N4HSJ4</accession>
<feature type="compositionally biased region" description="Low complexity" evidence="1">
    <location>
        <begin position="512"/>
        <end position="540"/>
    </location>
</feature>
<feature type="compositionally biased region" description="Low complexity" evidence="1">
    <location>
        <begin position="12"/>
        <end position="30"/>
    </location>
</feature>
<sequence length="1070" mass="117978">MGPVPYRNFVFSSPSSQGSSQGSSLGATSSPNSSATGTALIPNISDTAEFPVLGEPRCPPKAFSGNQQVVLQQPSQHHQNESRDAEKQLDGRGSNGMMDLNGNGGQPGPVQHPSYPENASLHVEREPGLLHLRNGSQLMGQQHPIYPENGGQQLDPQPGLHLQNGSQSMMAQQHHHEKAGQQVVLQPGLHLQNGSQLMGQQHPSYPENGSQQVDQQPGLHLQNGSQPLSQQHHPENGSQQVLDPRPSQLHLQNGSQSLMGQQPNGIEAPVFGNGGWPGQSEQQGARVNGFGGLSRNGGQPGYHQQQGHQEDVPVNGMHMNGNGNRHQQQDNRIETRTRAETGRLSGFFADGQHQQHAADGFLHEQSWNQQQDPQLNRQNYSQPDPRMVNGNGVQQEQYGQQYAPQHTQNSGPNQQQDQQYQQYDPRPNTFSPPPQKTRGLASDNRRNRNGNWTRDAQQGYHGGNALNENGSGFPQRQQPAGRGRQQRSRQQNQQRNYRWNNQQDPRPGPFTNQQGHQNLGQQNIPQPPQQVNQQQDPGLQTFTQLPTGMPAPKNYGKGQNGNGYQPSQYVQQSNQQRRPQLGQHQKLQTEPFSQHTSAAMAGNYNGRERWQSFGNEQQPHFNGGDASGFDDRKMEQPWQNSGSYIPPSAGPLQVDAYEDGDFNESELWTPTTSDIATKNGHQIYTPPGSSVHSENRILPPNSVRSHPQSSGPPVYPTGRIVSFPPGFTENDVLQPLGKDPSILLHESVHNTPIDVLIRSTWFDRPHFQDAHGLLFTPSDLKTGDALLERYLAVEREVFHSMRGDTELPFLKAKNDTKRIDLEKQYKRHWLGSTEMMRFGREKIEENEAAKEAYIAAEKVYWSHNRIDDEYQTHAGEIRLKDMELAFEQLRNTERSLRWVENMKAWAESRAVTEAANQCGVKDGQGKPVGANGIAPATTGIPGWDGPRSILDGTREIPPYLRRVEEIISSEIKGDEDAAKMSTFGAYNKHPGKVKGTAAGEMAIHPAIMAHVEAMHLRRNMPVAATYQGGLAAQGGAGHGGGAAGRGAGRGRGGLARGGTNAYGAGRGWRF</sequence>
<evidence type="ECO:0000313" key="2">
    <source>
        <dbReference type="EMBL" id="RPA76792.1"/>
    </source>
</evidence>
<feature type="region of interest" description="Disordered" evidence="1">
    <location>
        <begin position="403"/>
        <end position="590"/>
    </location>
</feature>
<dbReference type="EMBL" id="ML119737">
    <property type="protein sequence ID" value="RPA76792.1"/>
    <property type="molecule type" value="Genomic_DNA"/>
</dbReference>
<protein>
    <submittedName>
        <fullName evidence="2">Uncharacterized protein</fullName>
    </submittedName>
</protein>
<dbReference type="Proteomes" id="UP000275078">
    <property type="component" value="Unassembled WGS sequence"/>
</dbReference>
<feature type="compositionally biased region" description="Low complexity" evidence="1">
    <location>
        <begin position="414"/>
        <end position="424"/>
    </location>
</feature>
<feature type="region of interest" description="Disordered" evidence="1">
    <location>
        <begin position="1034"/>
        <end position="1058"/>
    </location>
</feature>
<evidence type="ECO:0000313" key="3">
    <source>
        <dbReference type="Proteomes" id="UP000275078"/>
    </source>
</evidence>
<name>A0A3N4HSJ4_ASCIM</name>
<feature type="compositionally biased region" description="Polar residues" evidence="1">
    <location>
        <begin position="194"/>
        <end position="215"/>
    </location>
</feature>
<proteinExistence type="predicted"/>
<feature type="compositionally biased region" description="Low complexity" evidence="1">
    <location>
        <begin position="475"/>
        <end position="503"/>
    </location>
</feature>
<feature type="compositionally biased region" description="Gly residues" evidence="1">
    <location>
        <begin position="1034"/>
        <end position="1056"/>
    </location>
</feature>
<feature type="region of interest" description="Disordered" evidence="1">
    <location>
        <begin position="614"/>
        <end position="656"/>
    </location>
</feature>
<feature type="region of interest" description="Disordered" evidence="1">
    <location>
        <begin position="140"/>
        <end position="180"/>
    </location>
</feature>
<feature type="compositionally biased region" description="Basic and acidic residues" evidence="1">
    <location>
        <begin position="78"/>
        <end position="90"/>
    </location>
</feature>
<reference evidence="2 3" key="1">
    <citation type="journal article" date="2018" name="Nat. Ecol. Evol.">
        <title>Pezizomycetes genomes reveal the molecular basis of ectomycorrhizal truffle lifestyle.</title>
        <authorList>
            <person name="Murat C."/>
            <person name="Payen T."/>
            <person name="Noel B."/>
            <person name="Kuo A."/>
            <person name="Morin E."/>
            <person name="Chen J."/>
            <person name="Kohler A."/>
            <person name="Krizsan K."/>
            <person name="Balestrini R."/>
            <person name="Da Silva C."/>
            <person name="Montanini B."/>
            <person name="Hainaut M."/>
            <person name="Levati E."/>
            <person name="Barry K.W."/>
            <person name="Belfiori B."/>
            <person name="Cichocki N."/>
            <person name="Clum A."/>
            <person name="Dockter R.B."/>
            <person name="Fauchery L."/>
            <person name="Guy J."/>
            <person name="Iotti M."/>
            <person name="Le Tacon F."/>
            <person name="Lindquist E.A."/>
            <person name="Lipzen A."/>
            <person name="Malagnac F."/>
            <person name="Mello A."/>
            <person name="Molinier V."/>
            <person name="Miyauchi S."/>
            <person name="Poulain J."/>
            <person name="Riccioni C."/>
            <person name="Rubini A."/>
            <person name="Sitrit Y."/>
            <person name="Splivallo R."/>
            <person name="Traeger S."/>
            <person name="Wang M."/>
            <person name="Zifcakova L."/>
            <person name="Wipf D."/>
            <person name="Zambonelli A."/>
            <person name="Paolocci F."/>
            <person name="Nowrousian M."/>
            <person name="Ottonello S."/>
            <person name="Baldrian P."/>
            <person name="Spatafora J.W."/>
            <person name="Henrissat B."/>
            <person name="Nagy L.G."/>
            <person name="Aury J.M."/>
            <person name="Wincker P."/>
            <person name="Grigoriev I.V."/>
            <person name="Bonfante P."/>
            <person name="Martin F.M."/>
        </authorList>
    </citation>
    <scope>NUCLEOTIDE SEQUENCE [LARGE SCALE GENOMIC DNA]</scope>
    <source>
        <strain evidence="2 3">RN42</strain>
    </source>
</reference>